<dbReference type="Proteomes" id="UP001203297">
    <property type="component" value="Unassembled WGS sequence"/>
</dbReference>
<evidence type="ECO:0000259" key="5">
    <source>
        <dbReference type="Pfam" id="PF07859"/>
    </source>
</evidence>
<dbReference type="EMBL" id="WTXG01000099">
    <property type="protein sequence ID" value="KAI0293300.1"/>
    <property type="molecule type" value="Genomic_DNA"/>
</dbReference>
<feature type="region of interest" description="Disordered" evidence="4">
    <location>
        <begin position="511"/>
        <end position="534"/>
    </location>
</feature>
<evidence type="ECO:0000256" key="1">
    <source>
        <dbReference type="ARBA" id="ARBA00010515"/>
    </source>
</evidence>
<feature type="compositionally biased region" description="Gly residues" evidence="4">
    <location>
        <begin position="824"/>
        <end position="834"/>
    </location>
</feature>
<name>A0AAD4LYX4_9AGAM</name>
<keyword evidence="2" id="KW-0378">Hydrolase</keyword>
<comment type="caution">
    <text evidence="6">The sequence shown here is derived from an EMBL/GenBank/DDBJ whole genome shotgun (WGS) entry which is preliminary data.</text>
</comment>
<feature type="region of interest" description="Disordered" evidence="4">
    <location>
        <begin position="355"/>
        <end position="376"/>
    </location>
</feature>
<organism evidence="6 7">
    <name type="scientific">Multifurca ochricompacta</name>
    <dbReference type="NCBI Taxonomy" id="376703"/>
    <lineage>
        <taxon>Eukaryota</taxon>
        <taxon>Fungi</taxon>
        <taxon>Dikarya</taxon>
        <taxon>Basidiomycota</taxon>
        <taxon>Agaricomycotina</taxon>
        <taxon>Agaricomycetes</taxon>
        <taxon>Russulales</taxon>
        <taxon>Russulaceae</taxon>
        <taxon>Multifurca</taxon>
    </lineage>
</organism>
<sequence>MPTLTQTTGLKLAPLYVQTLLRHYYGKVVKDPTPSRVSLRNEELLYDQVFYIVKQLMQDATAHTVEEFQDFTKARALSPPWASSTRTLIPLSSCDAAASHLIKAFGGEQVMKQTVGGTKWWQVRSDQGVEAEWITAEKRQHKSQRHGKGSEHKLTSVRPASSDDSSEDDEESSADRHGTDNMPCLLYIHGGGYYFGSADGGRGSLERYAQKIRGRVFAVDYRLAPQYPFPCAIQDVLAAYLYLIQPPVGASHHPINPSNIVIAGDSSGGGLALALLQVIRDADLPLPAGGVLVSPWCDLTHSFHSITTNTDTDVLPATGLSLHKPSLLWPPPSADMTSQVHTRTRMVANDVMHSQGCERTASSSSQAPKNEPVDDRTHPQFQFYVENRLLRHPLVSPALGYLGGLPPLFFIAGNGEVLRDEIVYTAHRAAHPEKFSVSDDVKMFYPTLEKAKDKMRSTPVHLQIYDDAAHILPNLFPFTTPGKFCIRAIATFVKQVTGSPSKTKTLLMPSLTQASTSSDDSSLDAHHHKSSSASGCVGPFPDTLPIKGQARLRPESKRQIVASLSQAAVRFRGRGANIFRFGSEENYLVADVSLRSSSLDGGRSSIELATKEGVYAGDRTVYNNTWVRFTKKSAEHNKGMIRERVSTQGVVRPLEDESKLPAFQLASSDVGVIQESVLRRYLAAKEQADQKFASTIKSIEKQRARNVERASRELAQRASALRDVLRHGVGCCHYNNSDGGGGDGDGDGDDGMEKSHHRYRWRLAWALDPEERPPPSSIVGRLDTEEASRLARAADQGLLLLLGALTIGAGNGGRVTGSSSSSGSGSGSGSGSTLTGLGGSLRSGAAAIMAAFFAVKLQWSSSSSGDGRVGVPSSVLSSNGGDNAGADDGVPGTGTGFIRSTTTNVREVHVTC</sequence>
<evidence type="ECO:0000256" key="3">
    <source>
        <dbReference type="PROSITE-ProRule" id="PRU10038"/>
    </source>
</evidence>
<accession>A0AAD4LYX4</accession>
<protein>
    <recommendedName>
        <fullName evidence="5">Alpha/beta hydrolase fold-3 domain-containing protein</fullName>
    </recommendedName>
</protein>
<keyword evidence="7" id="KW-1185">Reference proteome</keyword>
<dbReference type="PROSITE" id="PS01174">
    <property type="entry name" value="LIPASE_GDXG_SER"/>
    <property type="match status" value="1"/>
</dbReference>
<evidence type="ECO:0000256" key="4">
    <source>
        <dbReference type="SAM" id="MobiDB-lite"/>
    </source>
</evidence>
<feature type="domain" description="Alpha/beta hydrolase fold-3" evidence="5">
    <location>
        <begin position="185"/>
        <end position="318"/>
    </location>
</feature>
<dbReference type="InterPro" id="IPR013094">
    <property type="entry name" value="AB_hydrolase_3"/>
</dbReference>
<dbReference type="Gene3D" id="3.40.50.1820">
    <property type="entry name" value="alpha/beta hydrolase"/>
    <property type="match status" value="1"/>
</dbReference>
<feature type="region of interest" description="Disordered" evidence="4">
    <location>
        <begin position="813"/>
        <end position="834"/>
    </location>
</feature>
<evidence type="ECO:0000313" key="6">
    <source>
        <dbReference type="EMBL" id="KAI0293300.1"/>
    </source>
</evidence>
<feature type="region of interest" description="Disordered" evidence="4">
    <location>
        <begin position="135"/>
        <end position="178"/>
    </location>
</feature>
<dbReference type="InterPro" id="IPR029058">
    <property type="entry name" value="AB_hydrolase_fold"/>
</dbReference>
<dbReference type="AlphaFoldDB" id="A0AAD4LYX4"/>
<dbReference type="PANTHER" id="PTHR48081">
    <property type="entry name" value="AB HYDROLASE SUPERFAMILY PROTEIN C4A8.06C"/>
    <property type="match status" value="1"/>
</dbReference>
<dbReference type="SUPFAM" id="SSF53474">
    <property type="entry name" value="alpha/beta-Hydrolases"/>
    <property type="match status" value="1"/>
</dbReference>
<evidence type="ECO:0000313" key="7">
    <source>
        <dbReference type="Proteomes" id="UP001203297"/>
    </source>
</evidence>
<feature type="compositionally biased region" description="Low complexity" evidence="4">
    <location>
        <begin position="511"/>
        <end position="520"/>
    </location>
</feature>
<dbReference type="InterPro" id="IPR033140">
    <property type="entry name" value="Lipase_GDXG_put_SER_AS"/>
</dbReference>
<feature type="compositionally biased region" description="Low complexity" evidence="4">
    <location>
        <begin position="861"/>
        <end position="889"/>
    </location>
</feature>
<dbReference type="InterPro" id="IPR050300">
    <property type="entry name" value="GDXG_lipolytic_enzyme"/>
</dbReference>
<feature type="active site" evidence="3">
    <location>
        <position position="266"/>
    </location>
</feature>
<dbReference type="Pfam" id="PF07859">
    <property type="entry name" value="Abhydrolase_3"/>
    <property type="match status" value="1"/>
</dbReference>
<reference evidence="6" key="1">
    <citation type="journal article" date="2022" name="New Phytol.">
        <title>Evolutionary transition to the ectomycorrhizal habit in the genomes of a hyperdiverse lineage of mushroom-forming fungi.</title>
        <authorList>
            <person name="Looney B."/>
            <person name="Miyauchi S."/>
            <person name="Morin E."/>
            <person name="Drula E."/>
            <person name="Courty P.E."/>
            <person name="Kohler A."/>
            <person name="Kuo A."/>
            <person name="LaButti K."/>
            <person name="Pangilinan J."/>
            <person name="Lipzen A."/>
            <person name="Riley R."/>
            <person name="Andreopoulos W."/>
            <person name="He G."/>
            <person name="Johnson J."/>
            <person name="Nolan M."/>
            <person name="Tritt A."/>
            <person name="Barry K.W."/>
            <person name="Grigoriev I.V."/>
            <person name="Nagy L.G."/>
            <person name="Hibbett D."/>
            <person name="Henrissat B."/>
            <person name="Matheny P.B."/>
            <person name="Labbe J."/>
            <person name="Martin F.M."/>
        </authorList>
    </citation>
    <scope>NUCLEOTIDE SEQUENCE</scope>
    <source>
        <strain evidence="6">BPL690</strain>
    </source>
</reference>
<dbReference type="GO" id="GO:0016787">
    <property type="term" value="F:hydrolase activity"/>
    <property type="evidence" value="ECO:0007669"/>
    <property type="project" value="UniProtKB-KW"/>
</dbReference>
<dbReference type="PANTHER" id="PTHR48081:SF5">
    <property type="entry name" value="ALPHA_BETA HYDROLASE FOLD-3 DOMAIN-CONTAINING PROTEIN"/>
    <property type="match status" value="1"/>
</dbReference>
<gene>
    <name evidence="6" type="ORF">B0F90DRAFT_1670900</name>
</gene>
<comment type="similarity">
    <text evidence="1">Belongs to the 'GDXG' lipolytic enzyme family.</text>
</comment>
<evidence type="ECO:0000256" key="2">
    <source>
        <dbReference type="ARBA" id="ARBA00022801"/>
    </source>
</evidence>
<feature type="region of interest" description="Disordered" evidence="4">
    <location>
        <begin position="861"/>
        <end position="898"/>
    </location>
</feature>
<proteinExistence type="inferred from homology"/>